<dbReference type="InterPro" id="IPR008983">
    <property type="entry name" value="Tumour_necrosis_fac-like_dom"/>
</dbReference>
<gene>
    <name evidence="5" type="ORF">FSP39_006768</name>
</gene>
<dbReference type="EMBL" id="VSWD01000007">
    <property type="protein sequence ID" value="KAK3097143.1"/>
    <property type="molecule type" value="Genomic_DNA"/>
</dbReference>
<evidence type="ECO:0000256" key="2">
    <source>
        <dbReference type="ARBA" id="ARBA00022525"/>
    </source>
</evidence>
<keyword evidence="3" id="KW-0732">Signal</keyword>
<protein>
    <recommendedName>
        <fullName evidence="4">C1q domain-containing protein</fullName>
    </recommendedName>
</protein>
<dbReference type="InterPro" id="IPR001073">
    <property type="entry name" value="C1q_dom"/>
</dbReference>
<proteinExistence type="predicted"/>
<reference evidence="5" key="1">
    <citation type="submission" date="2019-08" db="EMBL/GenBank/DDBJ databases">
        <title>The improved chromosome-level genome for the pearl oyster Pinctada fucata martensii using PacBio sequencing and Hi-C.</title>
        <authorList>
            <person name="Zheng Z."/>
        </authorList>
    </citation>
    <scope>NUCLEOTIDE SEQUENCE</scope>
    <source>
        <strain evidence="5">ZZ-2019</strain>
        <tissue evidence="5">Adductor muscle</tissue>
    </source>
</reference>
<accession>A0AA88YCK4</accession>
<dbReference type="Proteomes" id="UP001186944">
    <property type="component" value="Unassembled WGS sequence"/>
</dbReference>
<name>A0AA88YCK4_PINIB</name>
<evidence type="ECO:0000313" key="6">
    <source>
        <dbReference type="Proteomes" id="UP001186944"/>
    </source>
</evidence>
<dbReference type="PRINTS" id="PR00007">
    <property type="entry name" value="COMPLEMNTC1Q"/>
</dbReference>
<dbReference type="Gene3D" id="2.60.120.40">
    <property type="match status" value="1"/>
</dbReference>
<dbReference type="PANTHER" id="PTHR22923:SF116">
    <property type="entry name" value="C1Q DOMAIN-CONTAINING PROTEIN"/>
    <property type="match status" value="1"/>
</dbReference>
<dbReference type="AlphaFoldDB" id="A0AA88YCK4"/>
<dbReference type="SMART" id="SM00110">
    <property type="entry name" value="C1Q"/>
    <property type="match status" value="1"/>
</dbReference>
<keyword evidence="6" id="KW-1185">Reference proteome</keyword>
<evidence type="ECO:0000259" key="4">
    <source>
        <dbReference type="PROSITE" id="PS50871"/>
    </source>
</evidence>
<comment type="subcellular location">
    <subcellularLocation>
        <location evidence="1">Secreted</location>
    </subcellularLocation>
</comment>
<evidence type="ECO:0000313" key="5">
    <source>
        <dbReference type="EMBL" id="KAK3097143.1"/>
    </source>
</evidence>
<dbReference type="SUPFAM" id="SSF49842">
    <property type="entry name" value="TNF-like"/>
    <property type="match status" value="1"/>
</dbReference>
<dbReference type="PANTHER" id="PTHR22923">
    <property type="entry name" value="CEREBELLIN-RELATED"/>
    <property type="match status" value="1"/>
</dbReference>
<keyword evidence="2" id="KW-0964">Secreted</keyword>
<dbReference type="InterPro" id="IPR050822">
    <property type="entry name" value="Cerebellin_Synaptic_Org"/>
</dbReference>
<dbReference type="Pfam" id="PF00386">
    <property type="entry name" value="C1q"/>
    <property type="match status" value="1"/>
</dbReference>
<dbReference type="GO" id="GO:0005576">
    <property type="term" value="C:extracellular region"/>
    <property type="evidence" value="ECO:0007669"/>
    <property type="project" value="UniProtKB-SubCell"/>
</dbReference>
<evidence type="ECO:0000256" key="1">
    <source>
        <dbReference type="ARBA" id="ARBA00004613"/>
    </source>
</evidence>
<feature type="domain" description="C1q" evidence="4">
    <location>
        <begin position="6"/>
        <end position="137"/>
    </location>
</feature>
<dbReference type="PROSITE" id="PS50871">
    <property type="entry name" value="C1Q"/>
    <property type="match status" value="1"/>
</dbReference>
<sequence>MTRNLKAPSPIYFSATLSSTFITTKSSDILVYNNVITNKGNGYNPSNGTFVCPRDGTYLIAYSVLNKRQNTLHAYLRINGSDKIKAVARGDHTFTSAERVSIHELRKGDQVNVIVSEQGSQVFGYSFSNFAATYIPG</sequence>
<comment type="caution">
    <text evidence="5">The sequence shown here is derived from an EMBL/GenBank/DDBJ whole genome shotgun (WGS) entry which is preliminary data.</text>
</comment>
<evidence type="ECO:0000256" key="3">
    <source>
        <dbReference type="ARBA" id="ARBA00022729"/>
    </source>
</evidence>
<organism evidence="5 6">
    <name type="scientific">Pinctada imbricata</name>
    <name type="common">Atlantic pearl-oyster</name>
    <name type="synonym">Pinctada martensii</name>
    <dbReference type="NCBI Taxonomy" id="66713"/>
    <lineage>
        <taxon>Eukaryota</taxon>
        <taxon>Metazoa</taxon>
        <taxon>Spiralia</taxon>
        <taxon>Lophotrochozoa</taxon>
        <taxon>Mollusca</taxon>
        <taxon>Bivalvia</taxon>
        <taxon>Autobranchia</taxon>
        <taxon>Pteriomorphia</taxon>
        <taxon>Pterioida</taxon>
        <taxon>Pterioidea</taxon>
        <taxon>Pteriidae</taxon>
        <taxon>Pinctada</taxon>
    </lineage>
</organism>